<dbReference type="PANTHER" id="PTHR20855">
    <property type="entry name" value="ADIPOR/PROGESTIN RECEPTOR-RELATED"/>
    <property type="match status" value="1"/>
</dbReference>
<organism evidence="7 8">
    <name type="scientific">Saccharomycopsis crataegensis</name>
    <dbReference type="NCBI Taxonomy" id="43959"/>
    <lineage>
        <taxon>Eukaryota</taxon>
        <taxon>Fungi</taxon>
        <taxon>Dikarya</taxon>
        <taxon>Ascomycota</taxon>
        <taxon>Saccharomycotina</taxon>
        <taxon>Saccharomycetes</taxon>
        <taxon>Saccharomycopsidaceae</taxon>
        <taxon>Saccharomycopsis</taxon>
    </lineage>
</organism>
<feature type="binding site" evidence="5">
    <location>
        <position position="297"/>
    </location>
    <ligand>
        <name>Zn(2+)</name>
        <dbReference type="ChEBI" id="CHEBI:29105"/>
    </ligand>
</feature>
<dbReference type="EMBL" id="BTFZ01000002">
    <property type="protein sequence ID" value="GMM34433.1"/>
    <property type="molecule type" value="Genomic_DNA"/>
</dbReference>
<protein>
    <submittedName>
        <fullName evidence="7">Izh3 protein</fullName>
    </submittedName>
</protein>
<keyword evidence="8" id="KW-1185">Reference proteome</keyword>
<evidence type="ECO:0000256" key="5">
    <source>
        <dbReference type="PIRSR" id="PIRSR604254-1"/>
    </source>
</evidence>
<comment type="subcellular location">
    <subcellularLocation>
        <location evidence="1">Membrane</location>
        <topology evidence="1">Multi-pass membrane protein</topology>
    </subcellularLocation>
</comment>
<dbReference type="GO" id="GO:0006882">
    <property type="term" value="P:intracellular zinc ion homeostasis"/>
    <property type="evidence" value="ECO:0007669"/>
    <property type="project" value="TreeGrafter"/>
</dbReference>
<dbReference type="GO" id="GO:0038023">
    <property type="term" value="F:signaling receptor activity"/>
    <property type="evidence" value="ECO:0007669"/>
    <property type="project" value="TreeGrafter"/>
</dbReference>
<keyword evidence="5" id="KW-0479">Metal-binding</keyword>
<evidence type="ECO:0000256" key="1">
    <source>
        <dbReference type="ARBA" id="ARBA00004141"/>
    </source>
</evidence>
<proteinExistence type="predicted"/>
<dbReference type="PANTHER" id="PTHR20855:SF97">
    <property type="entry name" value="ADIPOR-LIKE RECEPTOR IZH3-RELATED"/>
    <property type="match status" value="1"/>
</dbReference>
<keyword evidence="4 6" id="KW-0472">Membrane</keyword>
<gene>
    <name evidence="7" type="ORF">DASC09_017580</name>
</gene>
<evidence type="ECO:0000256" key="6">
    <source>
        <dbReference type="SAM" id="Phobius"/>
    </source>
</evidence>
<feature type="transmembrane region" description="Helical" evidence="6">
    <location>
        <begin position="373"/>
        <end position="398"/>
    </location>
</feature>
<evidence type="ECO:0000256" key="4">
    <source>
        <dbReference type="ARBA" id="ARBA00023136"/>
    </source>
</evidence>
<sequence>MMMMSSGVVSTRLPETDGSLLRKRKSTQKQDDIVEENLLNNIDSFLEQLEHKLDNFEQYFLKNRNVDPTKVKNGVTNAASSFEEDLENFYGSLKLMKSSLLESTASKLETINSFFIDNYSALFSNPIHPTSSTDIPPTISDSENTINYQIISGLEYLEAKLNKIDQLIGNFQPKFNMDYLNYYNYDEAVSTGYDGHLHYYQLPFLWRENRFIIHGYRFYPERHRLLKSIFSVPFHNESANIWSHLSGALFLTYLAFYHYPTTEAYLRNEFNHWLDHGCVYLFFFASLNCLVCSTLWHTFAGTSVLNFRNRCVCLDYTGITVLISASIITTQYSTLYYFPKLKLTCVTATCVLAGLGFFLNWSPRFDRPESRPLRVCFFVSLAGSGAVCFLILCFYKGFSHSLQYFSPLFPSFASYLTGVVFYSLLIPERWRSDVILDEKLPDTNCLYETIHADLMASKKNKTFQDCACDSDLINRKFLERHFLAEPEKTKNHGNFTSLWWVDYVFSSHSIWHFFVLGGILGHYYGILQMFANIEVNKPIVN</sequence>
<dbReference type="Pfam" id="PF03006">
    <property type="entry name" value="HlyIII"/>
    <property type="match status" value="1"/>
</dbReference>
<comment type="caution">
    <text evidence="7">The sequence shown here is derived from an EMBL/GenBank/DDBJ whole genome shotgun (WGS) entry which is preliminary data.</text>
</comment>
<evidence type="ECO:0000256" key="2">
    <source>
        <dbReference type="ARBA" id="ARBA00022692"/>
    </source>
</evidence>
<accession>A0AAV5QI26</accession>
<evidence type="ECO:0000256" key="3">
    <source>
        <dbReference type="ARBA" id="ARBA00022989"/>
    </source>
</evidence>
<dbReference type="Proteomes" id="UP001360560">
    <property type="component" value="Unassembled WGS sequence"/>
</dbReference>
<reference evidence="7 8" key="1">
    <citation type="journal article" date="2023" name="Elife">
        <title>Identification of key yeast species and microbe-microbe interactions impacting larval growth of Drosophila in the wild.</title>
        <authorList>
            <person name="Mure A."/>
            <person name="Sugiura Y."/>
            <person name="Maeda R."/>
            <person name="Honda K."/>
            <person name="Sakurai N."/>
            <person name="Takahashi Y."/>
            <person name="Watada M."/>
            <person name="Katoh T."/>
            <person name="Gotoh A."/>
            <person name="Gotoh Y."/>
            <person name="Taniguchi I."/>
            <person name="Nakamura K."/>
            <person name="Hayashi T."/>
            <person name="Katayama T."/>
            <person name="Uemura T."/>
            <person name="Hattori Y."/>
        </authorList>
    </citation>
    <scope>NUCLEOTIDE SEQUENCE [LARGE SCALE GENOMIC DNA]</scope>
    <source>
        <strain evidence="7 8">SC-9</strain>
    </source>
</reference>
<dbReference type="RefSeq" id="XP_064851433.1">
    <property type="nucleotide sequence ID" value="XM_064995361.1"/>
</dbReference>
<feature type="transmembrane region" description="Helical" evidence="6">
    <location>
        <begin position="241"/>
        <end position="259"/>
    </location>
</feature>
<dbReference type="AlphaFoldDB" id="A0AAV5QI26"/>
<keyword evidence="2 6" id="KW-0812">Transmembrane</keyword>
<name>A0AAV5QI26_9ASCO</name>
<dbReference type="GO" id="GO:0016020">
    <property type="term" value="C:membrane"/>
    <property type="evidence" value="ECO:0007669"/>
    <property type="project" value="UniProtKB-SubCell"/>
</dbReference>
<keyword evidence="5" id="KW-0862">Zinc</keyword>
<keyword evidence="3 6" id="KW-1133">Transmembrane helix</keyword>
<feature type="transmembrane region" description="Helical" evidence="6">
    <location>
        <begin position="341"/>
        <end position="361"/>
    </location>
</feature>
<feature type="transmembrane region" description="Helical" evidence="6">
    <location>
        <begin position="404"/>
        <end position="425"/>
    </location>
</feature>
<evidence type="ECO:0000313" key="8">
    <source>
        <dbReference type="Proteomes" id="UP001360560"/>
    </source>
</evidence>
<feature type="transmembrane region" description="Helical" evidence="6">
    <location>
        <begin position="311"/>
        <end position="329"/>
    </location>
</feature>
<dbReference type="GO" id="GO:0046872">
    <property type="term" value="F:metal ion binding"/>
    <property type="evidence" value="ECO:0007669"/>
    <property type="project" value="UniProtKB-KW"/>
</dbReference>
<dbReference type="InterPro" id="IPR004254">
    <property type="entry name" value="AdipoR/HlyIII-related"/>
</dbReference>
<feature type="transmembrane region" description="Helical" evidence="6">
    <location>
        <begin position="279"/>
        <end position="299"/>
    </location>
</feature>
<dbReference type="GeneID" id="90072412"/>
<evidence type="ECO:0000313" key="7">
    <source>
        <dbReference type="EMBL" id="GMM34433.1"/>
    </source>
</evidence>